<evidence type="ECO:0000313" key="2">
    <source>
        <dbReference type="Proteomes" id="UP000298429"/>
    </source>
</evidence>
<dbReference type="RefSeq" id="WP_135670697.1">
    <property type="nucleotide sequence ID" value="NZ_RQGN01000044.1"/>
</dbReference>
<proteinExistence type="predicted"/>
<evidence type="ECO:0000313" key="1">
    <source>
        <dbReference type="EMBL" id="TGM03788.1"/>
    </source>
</evidence>
<sequence>MKIIRLNPKQNSIIPAFECEFEMDYYLKENLPIYFDGIFSSLGKVVGNVVNGIFHHEITLKPEKERHFHEPIYFKCDIELSKEAVLFLHESRNSRTNSDIQLSVNINFRNLKISNGSYLISINSQHIEYTIPESDWIKVFCPILGVGKFSSIEVNHASVFATIESKLEEPLYQLLDSANSSFSKGDYIEVVFNVRKFLERVRKKSDLIAGYSNKNINSVEYGKELNNLINISFQIVSKYQHTHSRGNEELNLNVTKQDAQMALFISMSIASIFSKISQNGV</sequence>
<comment type="caution">
    <text evidence="1">The sequence shown here is derived from an EMBL/GenBank/DDBJ whole genome shotgun (WGS) entry which is preliminary data.</text>
</comment>
<dbReference type="OrthoDB" id="1404870at2"/>
<name>A0A5F2BDY4_9LEPT</name>
<protein>
    <submittedName>
        <fullName evidence="1">Uncharacterized protein</fullName>
    </submittedName>
</protein>
<dbReference type="AlphaFoldDB" id="A0A5F2BDY4"/>
<organism evidence="1 2">
    <name type="scientific">Leptospira barantonii</name>
    <dbReference type="NCBI Taxonomy" id="2023184"/>
    <lineage>
        <taxon>Bacteria</taxon>
        <taxon>Pseudomonadati</taxon>
        <taxon>Spirochaetota</taxon>
        <taxon>Spirochaetia</taxon>
        <taxon>Leptospirales</taxon>
        <taxon>Leptospiraceae</taxon>
        <taxon>Leptospira</taxon>
    </lineage>
</organism>
<dbReference type="Proteomes" id="UP000298429">
    <property type="component" value="Unassembled WGS sequence"/>
</dbReference>
<reference evidence="1 2" key="1">
    <citation type="journal article" date="2019" name="PLoS Negl. Trop. Dis.">
        <title>Revisiting the worldwide diversity of Leptospira species in the environment.</title>
        <authorList>
            <person name="Vincent A.T."/>
            <person name="Schiettekatte O."/>
            <person name="Bourhy P."/>
            <person name="Veyrier F.J."/>
            <person name="Picardeau M."/>
        </authorList>
    </citation>
    <scope>NUCLEOTIDE SEQUENCE [LARGE SCALE GENOMIC DNA]</scope>
    <source>
        <strain evidence="1 2">201702444</strain>
    </source>
</reference>
<accession>A0A5F2BDY4</accession>
<dbReference type="EMBL" id="RQGN01000044">
    <property type="protein sequence ID" value="TGM03788.1"/>
    <property type="molecule type" value="Genomic_DNA"/>
</dbReference>
<gene>
    <name evidence="1" type="ORF">EHQ76_09085</name>
</gene>